<evidence type="ECO:0000256" key="2">
    <source>
        <dbReference type="SAM" id="SignalP"/>
    </source>
</evidence>
<dbReference type="OrthoDB" id="284233at2"/>
<dbReference type="AlphaFoldDB" id="G8RSX1"/>
<organism evidence="4 5">
    <name type="scientific">Mycolicibacterium rhodesiae (strain NBB3)</name>
    <name type="common">Mycobacterium rhodesiae</name>
    <dbReference type="NCBI Taxonomy" id="710685"/>
    <lineage>
        <taxon>Bacteria</taxon>
        <taxon>Bacillati</taxon>
        <taxon>Actinomycetota</taxon>
        <taxon>Actinomycetes</taxon>
        <taxon>Mycobacteriales</taxon>
        <taxon>Mycobacteriaceae</taxon>
        <taxon>Mycolicibacterium</taxon>
    </lineage>
</organism>
<name>G8RSX1_MYCRN</name>
<evidence type="ECO:0000313" key="4">
    <source>
        <dbReference type="EMBL" id="AEV71593.1"/>
    </source>
</evidence>
<reference evidence="4 5" key="1">
    <citation type="submission" date="2011-12" db="EMBL/GenBank/DDBJ databases">
        <title>Complete sequence of Mycobacterium rhodesiae NBB3.</title>
        <authorList>
            <consortium name="US DOE Joint Genome Institute"/>
            <person name="Lucas S."/>
            <person name="Han J."/>
            <person name="Lapidus A."/>
            <person name="Cheng J.-F."/>
            <person name="Goodwin L."/>
            <person name="Pitluck S."/>
            <person name="Peters L."/>
            <person name="Mikhailova N."/>
            <person name="Gu W."/>
            <person name="Detter J.C."/>
            <person name="Han C."/>
            <person name="Tapia R."/>
            <person name="Land M."/>
            <person name="Hauser L."/>
            <person name="Kyrpides N."/>
            <person name="Ivanova N."/>
            <person name="Pagani I."/>
            <person name="Mattes T."/>
            <person name="Holmes A."/>
            <person name="Rutledge P."/>
            <person name="Paulsen I."/>
            <person name="Coleman N."/>
            <person name="Woyke T."/>
        </authorList>
    </citation>
    <scope>NUCLEOTIDE SEQUENCE [LARGE SCALE GENOMIC DNA]</scope>
    <source>
        <strain evidence="4 5">NBB3</strain>
    </source>
</reference>
<evidence type="ECO:0000256" key="1">
    <source>
        <dbReference type="SAM" id="MobiDB-lite"/>
    </source>
</evidence>
<accession>G8RSX1</accession>
<dbReference type="Proteomes" id="UP000005442">
    <property type="component" value="Chromosome"/>
</dbReference>
<dbReference type="PATRIC" id="fig|710685.3.peg.970"/>
<feature type="signal peptide" evidence="2">
    <location>
        <begin position="1"/>
        <end position="30"/>
    </location>
</feature>
<dbReference type="HOGENOM" id="CLU_027566_2_0_11"/>
<sequence>MPPRLLIASVSVVSATALTIAIGVLPSALAAPCTGAAAGIQPPAASNTGETPALPGGGPPRGQRPTGTNDGAPLPSLGQVPGVSPSAQIEQQAAVATPGQPVPDANPVRPPAPPAPPAPPGTSLVGWVTGPESPNNTVNRFAITGTDLGIMWDNGSGEVLMAFGDTYGYCGVRGQQWRYNVLFRSNDRTLSNTVTASSSPLWTQGLSKQIINSIKFSPTEKGIIPTAGISVGGTQYVNFMSIKSWDSDGRWTTNYSAIAVSPDNGERWGVYPDSVRPASPSSTDRVRYVAGNENFQQGAFLKPGPGDPYIYSFGTPSGRGGAAFLSRVLPAGVPDLRRYEYWSSNTNSWVPGNPGAATPVIPGPVSEMSAQFNTYLNQYLVLYGNGANDMVMRTAPAPQGPWSPERLIVPSMQFPGGIYAPFLHPWSTGKELYYNVSLWSAYNVMLMRTVLP</sequence>
<feature type="compositionally biased region" description="Pro residues" evidence="1">
    <location>
        <begin position="108"/>
        <end position="120"/>
    </location>
</feature>
<proteinExistence type="predicted"/>
<gene>
    <name evidence="4" type="ordered locus">MycrhN_0965</name>
</gene>
<dbReference type="eggNOG" id="COG4409">
    <property type="taxonomic scope" value="Bacteria"/>
</dbReference>
<protein>
    <recommendedName>
        <fullName evidence="3">DUF4185 domain-containing protein</fullName>
    </recommendedName>
</protein>
<keyword evidence="5" id="KW-1185">Reference proteome</keyword>
<dbReference type="STRING" id="710685.MycrhN_0965"/>
<dbReference type="Pfam" id="PF13810">
    <property type="entry name" value="DUF4185"/>
    <property type="match status" value="1"/>
</dbReference>
<dbReference type="EMBL" id="CP003169">
    <property type="protein sequence ID" value="AEV71593.1"/>
    <property type="molecule type" value="Genomic_DNA"/>
</dbReference>
<evidence type="ECO:0000313" key="5">
    <source>
        <dbReference type="Proteomes" id="UP000005442"/>
    </source>
</evidence>
<dbReference type="KEGG" id="mrh:MycrhN_0965"/>
<feature type="region of interest" description="Disordered" evidence="1">
    <location>
        <begin position="41"/>
        <end position="125"/>
    </location>
</feature>
<feature type="domain" description="DUF4185" evidence="3">
    <location>
        <begin position="132"/>
        <end position="448"/>
    </location>
</feature>
<dbReference type="RefSeq" id="WP_014209408.1">
    <property type="nucleotide sequence ID" value="NC_016604.1"/>
</dbReference>
<evidence type="ECO:0000259" key="3">
    <source>
        <dbReference type="Pfam" id="PF13810"/>
    </source>
</evidence>
<keyword evidence="2" id="KW-0732">Signal</keyword>
<feature type="chain" id="PRO_5003515158" description="DUF4185 domain-containing protein" evidence="2">
    <location>
        <begin position="31"/>
        <end position="452"/>
    </location>
</feature>
<dbReference type="InterPro" id="IPR025442">
    <property type="entry name" value="DUF4185"/>
</dbReference>